<organism evidence="1 2">
    <name type="scientific">Chlorocebus sabaeus</name>
    <name type="common">Green monkey</name>
    <name type="synonym">Simia sabaea</name>
    <dbReference type="NCBI Taxonomy" id="60711"/>
    <lineage>
        <taxon>Eukaryota</taxon>
        <taxon>Metazoa</taxon>
        <taxon>Chordata</taxon>
        <taxon>Craniata</taxon>
        <taxon>Vertebrata</taxon>
        <taxon>Euteleostomi</taxon>
        <taxon>Mammalia</taxon>
        <taxon>Eutheria</taxon>
        <taxon>Euarchontoglires</taxon>
        <taxon>Primates</taxon>
        <taxon>Haplorrhini</taxon>
        <taxon>Catarrhini</taxon>
        <taxon>Cercopithecidae</taxon>
        <taxon>Cercopithecinae</taxon>
        <taxon>Chlorocebus</taxon>
    </lineage>
</organism>
<reference evidence="1" key="2">
    <citation type="submission" date="2025-08" db="UniProtKB">
        <authorList>
            <consortium name="Ensembl"/>
        </authorList>
    </citation>
    <scope>IDENTIFICATION</scope>
</reference>
<reference evidence="1 2" key="1">
    <citation type="submission" date="2014-03" db="EMBL/GenBank/DDBJ databases">
        <authorList>
            <person name="Warren W."/>
            <person name="Wilson R.K."/>
        </authorList>
    </citation>
    <scope>NUCLEOTIDE SEQUENCE</scope>
</reference>
<evidence type="ECO:0000313" key="1">
    <source>
        <dbReference type="Ensembl" id="ENSCSAP00000000120.1"/>
    </source>
</evidence>
<accession>A0A0D9QUT1</accession>
<dbReference type="eggNOG" id="ENOG502RX5F">
    <property type="taxonomic scope" value="Eukaryota"/>
</dbReference>
<dbReference type="AlphaFoldDB" id="A0A0D9QUT1"/>
<dbReference type="Ensembl" id="ENSCSAT00000001778.1">
    <property type="protein sequence ID" value="ENSCSAP00000000120.1"/>
    <property type="gene ID" value="ENSCSAG00000003749.1"/>
</dbReference>
<reference evidence="1" key="3">
    <citation type="submission" date="2025-09" db="UniProtKB">
        <authorList>
            <consortium name="Ensembl"/>
        </authorList>
    </citation>
    <scope>IDENTIFICATION</scope>
</reference>
<proteinExistence type="predicted"/>
<dbReference type="OMA" id="MLAICFT"/>
<dbReference type="EMBL" id="AQIB01017081">
    <property type="status" value="NOT_ANNOTATED_CDS"/>
    <property type="molecule type" value="Genomic_DNA"/>
</dbReference>
<protein>
    <submittedName>
        <fullName evidence="1">Uncharacterized protein</fullName>
    </submittedName>
</protein>
<keyword evidence="2" id="KW-1185">Reference proteome</keyword>
<evidence type="ECO:0000313" key="2">
    <source>
        <dbReference type="Proteomes" id="UP000029965"/>
    </source>
</evidence>
<dbReference type="GeneTree" id="ENSGT00520000060856"/>
<dbReference type="Bgee" id="ENSCSAG00000003749">
    <property type="expression patterns" value="Expressed in liver and 5 other cell types or tissues"/>
</dbReference>
<sequence>MLRSQGRALGGGDQPPLLQFPVSLGTVAAVRVSGRCRREAELGQREVAVWEWKAGISLPGPHAPRARRVELKMLAICFTF</sequence>
<name>A0A0D9QUT1_CHLSB</name>
<dbReference type="Proteomes" id="UP000029965">
    <property type="component" value="Chromosome 7"/>
</dbReference>